<evidence type="ECO:0000313" key="2">
    <source>
        <dbReference type="EMBL" id="TNN56244.1"/>
    </source>
</evidence>
<protein>
    <recommendedName>
        <fullName evidence="4">Transmembrane protein</fullName>
    </recommendedName>
</protein>
<reference evidence="2 3" key="1">
    <citation type="submission" date="2019-03" db="EMBL/GenBank/DDBJ databases">
        <title>First draft genome of Liparis tanakae, snailfish: a comprehensive survey of snailfish specific genes.</title>
        <authorList>
            <person name="Kim W."/>
            <person name="Song I."/>
            <person name="Jeong J.-H."/>
            <person name="Kim D."/>
            <person name="Kim S."/>
            <person name="Ryu S."/>
            <person name="Song J.Y."/>
            <person name="Lee S.K."/>
        </authorList>
    </citation>
    <scope>NUCLEOTIDE SEQUENCE [LARGE SCALE GENOMIC DNA]</scope>
    <source>
        <tissue evidence="2">Muscle</tissue>
    </source>
</reference>
<accession>A0A4Z2GUH0</accession>
<evidence type="ECO:0008006" key="4">
    <source>
        <dbReference type="Google" id="ProtNLM"/>
    </source>
</evidence>
<keyword evidence="1" id="KW-1133">Transmembrane helix</keyword>
<gene>
    <name evidence="2" type="ORF">EYF80_033537</name>
</gene>
<proteinExistence type="predicted"/>
<sequence>MSVGMGLGRLSHWPRTLARLAKTGSVQNATQSLRAAYRDNILQHKPGPPLAIWRPTSNSRVTGFPMTALVTSAVTFVTVLFSLFSMDSMFAPDRAAEGGEVDHEPPRTEGAVEMLEEDHRVELLKLPEQPPPLLGSNGFAGGDISKQLLEALQRGRLSLVLVLLWRHLLAEGERCNTKRGKQEAIGDDAQWT</sequence>
<comment type="caution">
    <text evidence="2">The sequence shown here is derived from an EMBL/GenBank/DDBJ whole genome shotgun (WGS) entry which is preliminary data.</text>
</comment>
<dbReference type="EMBL" id="SRLO01000433">
    <property type="protein sequence ID" value="TNN56244.1"/>
    <property type="molecule type" value="Genomic_DNA"/>
</dbReference>
<keyword evidence="1" id="KW-0472">Membrane</keyword>
<name>A0A4Z2GUH0_9TELE</name>
<dbReference type="AlphaFoldDB" id="A0A4Z2GUH0"/>
<evidence type="ECO:0000313" key="3">
    <source>
        <dbReference type="Proteomes" id="UP000314294"/>
    </source>
</evidence>
<organism evidence="2 3">
    <name type="scientific">Liparis tanakae</name>
    <name type="common">Tanaka's snailfish</name>
    <dbReference type="NCBI Taxonomy" id="230148"/>
    <lineage>
        <taxon>Eukaryota</taxon>
        <taxon>Metazoa</taxon>
        <taxon>Chordata</taxon>
        <taxon>Craniata</taxon>
        <taxon>Vertebrata</taxon>
        <taxon>Euteleostomi</taxon>
        <taxon>Actinopterygii</taxon>
        <taxon>Neopterygii</taxon>
        <taxon>Teleostei</taxon>
        <taxon>Neoteleostei</taxon>
        <taxon>Acanthomorphata</taxon>
        <taxon>Eupercaria</taxon>
        <taxon>Perciformes</taxon>
        <taxon>Cottioidei</taxon>
        <taxon>Cottales</taxon>
        <taxon>Liparidae</taxon>
        <taxon>Liparis</taxon>
    </lineage>
</organism>
<evidence type="ECO:0000256" key="1">
    <source>
        <dbReference type="SAM" id="Phobius"/>
    </source>
</evidence>
<dbReference type="Proteomes" id="UP000314294">
    <property type="component" value="Unassembled WGS sequence"/>
</dbReference>
<keyword evidence="1" id="KW-0812">Transmembrane</keyword>
<feature type="transmembrane region" description="Helical" evidence="1">
    <location>
        <begin position="63"/>
        <end position="84"/>
    </location>
</feature>
<keyword evidence="3" id="KW-1185">Reference proteome</keyword>